<feature type="transmembrane region" description="Helical" evidence="6">
    <location>
        <begin position="39"/>
        <end position="63"/>
    </location>
</feature>
<keyword evidence="2" id="KW-1003">Cell membrane</keyword>
<dbReference type="Gene3D" id="1.20.1740.10">
    <property type="entry name" value="Amino acid/polyamine transporter I"/>
    <property type="match status" value="1"/>
</dbReference>
<evidence type="ECO:0000256" key="2">
    <source>
        <dbReference type="ARBA" id="ARBA00022475"/>
    </source>
</evidence>
<keyword evidence="3 6" id="KW-0812">Transmembrane</keyword>
<dbReference type="RefSeq" id="WP_089937514.1">
    <property type="nucleotide sequence ID" value="NZ_CAKOEX010000001.1"/>
</dbReference>
<keyword evidence="8" id="KW-1185">Reference proteome</keyword>
<dbReference type="GO" id="GO:0022857">
    <property type="term" value="F:transmembrane transporter activity"/>
    <property type="evidence" value="ECO:0007669"/>
    <property type="project" value="InterPro"/>
</dbReference>
<feature type="transmembrane region" description="Helical" evidence="6">
    <location>
        <begin position="273"/>
        <end position="301"/>
    </location>
</feature>
<name>A0A2U1DF08_9LACO</name>
<accession>A0A2U1DF08</accession>
<feature type="transmembrane region" description="Helical" evidence="6">
    <location>
        <begin position="381"/>
        <end position="400"/>
    </location>
</feature>
<evidence type="ECO:0000313" key="7">
    <source>
        <dbReference type="EMBL" id="PVY86265.1"/>
    </source>
</evidence>
<dbReference type="Pfam" id="PF13520">
    <property type="entry name" value="AA_permease_2"/>
    <property type="match status" value="1"/>
</dbReference>
<dbReference type="PANTHER" id="PTHR42770:SF18">
    <property type="entry name" value="ARGININE_AGMATINE ANTIPORTER"/>
    <property type="match status" value="1"/>
</dbReference>
<evidence type="ECO:0000256" key="4">
    <source>
        <dbReference type="ARBA" id="ARBA00022989"/>
    </source>
</evidence>
<organism evidence="7 8">
    <name type="scientific">Convivina intestini</name>
    <dbReference type="NCBI Taxonomy" id="1505726"/>
    <lineage>
        <taxon>Bacteria</taxon>
        <taxon>Bacillati</taxon>
        <taxon>Bacillota</taxon>
        <taxon>Bacilli</taxon>
        <taxon>Lactobacillales</taxon>
        <taxon>Lactobacillaceae</taxon>
        <taxon>Convivina</taxon>
    </lineage>
</organism>
<feature type="transmembrane region" description="Helical" evidence="6">
    <location>
        <begin position="228"/>
        <end position="253"/>
    </location>
</feature>
<keyword evidence="5 6" id="KW-0472">Membrane</keyword>
<feature type="transmembrane region" description="Helical" evidence="6">
    <location>
        <begin position="406"/>
        <end position="424"/>
    </location>
</feature>
<dbReference type="PIRSF" id="PIRSF006060">
    <property type="entry name" value="AA_transporter"/>
    <property type="match status" value="1"/>
</dbReference>
<evidence type="ECO:0000313" key="8">
    <source>
        <dbReference type="Proteomes" id="UP000245433"/>
    </source>
</evidence>
<dbReference type="EMBL" id="QEKT01000001">
    <property type="protein sequence ID" value="PVY86265.1"/>
    <property type="molecule type" value="Genomic_DNA"/>
</dbReference>
<dbReference type="GO" id="GO:0005886">
    <property type="term" value="C:plasma membrane"/>
    <property type="evidence" value="ECO:0007669"/>
    <property type="project" value="UniProtKB-SubCell"/>
</dbReference>
<gene>
    <name evidence="7" type="ORF">C7384_101180</name>
</gene>
<feature type="transmembrane region" description="Helical" evidence="6">
    <location>
        <begin position="100"/>
        <end position="119"/>
    </location>
</feature>
<feature type="transmembrane region" description="Helical" evidence="6">
    <location>
        <begin position="322"/>
        <end position="339"/>
    </location>
</feature>
<dbReference type="InterPro" id="IPR050367">
    <property type="entry name" value="APC_superfamily"/>
</dbReference>
<feature type="transmembrane region" description="Helical" evidence="6">
    <location>
        <begin position="345"/>
        <end position="369"/>
    </location>
</feature>
<protein>
    <submittedName>
        <fullName evidence="7">Amino acid/polyamine/organocation transporter (APC superfamily)</fullName>
    </submittedName>
</protein>
<feature type="transmembrane region" description="Helical" evidence="6">
    <location>
        <begin position="12"/>
        <end position="33"/>
    </location>
</feature>
<reference evidence="7 8" key="1">
    <citation type="submission" date="2018-04" db="EMBL/GenBank/DDBJ databases">
        <title>Genomic Encyclopedia of Type Strains, Phase IV (KMG-IV): sequencing the most valuable type-strain genomes for metagenomic binning, comparative biology and taxonomic classification.</title>
        <authorList>
            <person name="Goeker M."/>
        </authorList>
    </citation>
    <scope>NUCLEOTIDE SEQUENCE [LARGE SCALE GENOMIC DNA]</scope>
    <source>
        <strain evidence="7 8">DSM 28795</strain>
    </source>
</reference>
<dbReference type="OrthoDB" id="3181223at2"/>
<comment type="caution">
    <text evidence="7">The sequence shown here is derived from an EMBL/GenBank/DDBJ whole genome shotgun (WGS) entry which is preliminary data.</text>
</comment>
<feature type="transmembrane region" description="Helical" evidence="6">
    <location>
        <begin position="195"/>
        <end position="216"/>
    </location>
</feature>
<feature type="transmembrane region" description="Helical" evidence="6">
    <location>
        <begin position="155"/>
        <end position="175"/>
    </location>
</feature>
<sequence>MNKNSIKHHKIGFWSIVLLGVNAIIGSGIFLLPNVGMKLFGPASIIVLLFDALLAFVIALCFAECASFFSKTGGPYLYAKAAFGNFVGYEVGFVTWAIRIIAEGTMYVAFAIALSGFFPPLAHPMAKNIIVTILAIALMILNISGVRLTTLINNVVTVGKIVPILLVIIVGLFFINGSNFHPFFIPNLTHTSNFATAAITLFYIFTGFEGVVVIAGEMDNAKKNLPKALVLSLLCVAITYIAIMIVSIGVLGPDLAKTAVPLKSVFEKLVGPWGGMLISLGMILSVGGICVASSFITPRSGVALAEQKMMPAILAKTNRRQAPYVAIIVSTCISLIIAYSGTFTALAQISAVSRFAQYIPTCLAVLVFRRTKQQVGHSFKIPFGPLVPILALLTSGWLLFHIQTSNVLWGLGALVVAIPFYFITRQKNQSN</sequence>
<dbReference type="Proteomes" id="UP000245433">
    <property type="component" value="Unassembled WGS sequence"/>
</dbReference>
<evidence type="ECO:0000256" key="3">
    <source>
        <dbReference type="ARBA" id="ARBA00022692"/>
    </source>
</evidence>
<evidence type="ECO:0000256" key="5">
    <source>
        <dbReference type="ARBA" id="ARBA00023136"/>
    </source>
</evidence>
<proteinExistence type="predicted"/>
<dbReference type="PANTHER" id="PTHR42770">
    <property type="entry name" value="AMINO ACID TRANSPORTER-RELATED"/>
    <property type="match status" value="1"/>
</dbReference>
<dbReference type="InterPro" id="IPR002293">
    <property type="entry name" value="AA/rel_permease1"/>
</dbReference>
<dbReference type="AlphaFoldDB" id="A0A2U1DF08"/>
<evidence type="ECO:0000256" key="6">
    <source>
        <dbReference type="SAM" id="Phobius"/>
    </source>
</evidence>
<evidence type="ECO:0000256" key="1">
    <source>
        <dbReference type="ARBA" id="ARBA00004651"/>
    </source>
</evidence>
<feature type="transmembrane region" description="Helical" evidence="6">
    <location>
        <begin position="125"/>
        <end position="143"/>
    </location>
</feature>
<comment type="subcellular location">
    <subcellularLocation>
        <location evidence="1">Cell membrane</location>
        <topology evidence="1">Multi-pass membrane protein</topology>
    </subcellularLocation>
</comment>
<keyword evidence="4 6" id="KW-1133">Transmembrane helix</keyword>